<evidence type="ECO:0000313" key="1">
    <source>
        <dbReference type="EMBL" id="GAH67539.1"/>
    </source>
</evidence>
<reference evidence="1" key="1">
    <citation type="journal article" date="2014" name="Front. Microbiol.">
        <title>High frequency of phylogenetically diverse reductive dehalogenase-homologous genes in deep subseafloor sedimentary metagenomes.</title>
        <authorList>
            <person name="Kawai M."/>
            <person name="Futagami T."/>
            <person name="Toyoda A."/>
            <person name="Takaki Y."/>
            <person name="Nishi S."/>
            <person name="Hori S."/>
            <person name="Arai W."/>
            <person name="Tsubouchi T."/>
            <person name="Morono Y."/>
            <person name="Uchiyama I."/>
            <person name="Ito T."/>
            <person name="Fujiyama A."/>
            <person name="Inagaki F."/>
            <person name="Takami H."/>
        </authorList>
    </citation>
    <scope>NUCLEOTIDE SEQUENCE</scope>
    <source>
        <strain evidence="1">Expedition CK06-06</strain>
    </source>
</reference>
<dbReference type="EMBL" id="BARU01030812">
    <property type="protein sequence ID" value="GAH67539.1"/>
    <property type="molecule type" value="Genomic_DNA"/>
</dbReference>
<gene>
    <name evidence="1" type="ORF">S03H2_48824</name>
</gene>
<protein>
    <submittedName>
        <fullName evidence="1">Uncharacterized protein</fullName>
    </submittedName>
</protein>
<comment type="caution">
    <text evidence="1">The sequence shown here is derived from an EMBL/GenBank/DDBJ whole genome shotgun (WGS) entry which is preliminary data.</text>
</comment>
<accession>X1IN56</accession>
<sequence length="31" mass="3798">EIPLELNEDEINRPLDDPTTFEKLFGRFRRH</sequence>
<organism evidence="1">
    <name type="scientific">marine sediment metagenome</name>
    <dbReference type="NCBI Taxonomy" id="412755"/>
    <lineage>
        <taxon>unclassified sequences</taxon>
        <taxon>metagenomes</taxon>
        <taxon>ecological metagenomes</taxon>
    </lineage>
</organism>
<name>X1IN56_9ZZZZ</name>
<dbReference type="AlphaFoldDB" id="X1IN56"/>
<feature type="non-terminal residue" evidence="1">
    <location>
        <position position="1"/>
    </location>
</feature>
<proteinExistence type="predicted"/>